<gene>
    <name evidence="1" type="ORF">F4821DRAFT_251328</name>
</gene>
<reference evidence="1 2" key="1">
    <citation type="journal article" date="2022" name="New Phytol.">
        <title>Ecological generalism drives hyperdiversity of secondary metabolite gene clusters in xylarialean endophytes.</title>
        <authorList>
            <person name="Franco M.E.E."/>
            <person name="Wisecaver J.H."/>
            <person name="Arnold A.E."/>
            <person name="Ju Y.M."/>
            <person name="Slot J.C."/>
            <person name="Ahrendt S."/>
            <person name="Moore L.P."/>
            <person name="Eastman K.E."/>
            <person name="Scott K."/>
            <person name="Konkel Z."/>
            <person name="Mondo S.J."/>
            <person name="Kuo A."/>
            <person name="Hayes R.D."/>
            <person name="Haridas S."/>
            <person name="Andreopoulos B."/>
            <person name="Riley R."/>
            <person name="LaButti K."/>
            <person name="Pangilinan J."/>
            <person name="Lipzen A."/>
            <person name="Amirebrahimi M."/>
            <person name="Yan J."/>
            <person name="Adam C."/>
            <person name="Keymanesh K."/>
            <person name="Ng V."/>
            <person name="Louie K."/>
            <person name="Northen T."/>
            <person name="Drula E."/>
            <person name="Henrissat B."/>
            <person name="Hsieh H.M."/>
            <person name="Youens-Clark K."/>
            <person name="Lutzoni F."/>
            <person name="Miadlikowska J."/>
            <person name="Eastwood D.C."/>
            <person name="Hamelin R.C."/>
            <person name="Grigoriev I.V."/>
            <person name="U'Ren J.M."/>
        </authorList>
    </citation>
    <scope>NUCLEOTIDE SEQUENCE [LARGE SCALE GENOMIC DNA]</scope>
    <source>
        <strain evidence="1 2">ER1909</strain>
    </source>
</reference>
<name>A0ACC0CJD3_9PEZI</name>
<organism evidence="1 2">
    <name type="scientific">Hypoxylon rubiginosum</name>
    <dbReference type="NCBI Taxonomy" id="110542"/>
    <lineage>
        <taxon>Eukaryota</taxon>
        <taxon>Fungi</taxon>
        <taxon>Dikarya</taxon>
        <taxon>Ascomycota</taxon>
        <taxon>Pezizomycotina</taxon>
        <taxon>Sordariomycetes</taxon>
        <taxon>Xylariomycetidae</taxon>
        <taxon>Xylariales</taxon>
        <taxon>Hypoxylaceae</taxon>
        <taxon>Hypoxylon</taxon>
    </lineage>
</organism>
<proteinExistence type="predicted"/>
<evidence type="ECO:0000313" key="1">
    <source>
        <dbReference type="EMBL" id="KAI6080523.1"/>
    </source>
</evidence>
<sequence length="62" mass="7067">MTNVYKNAHLIIYTPPSTRRREKFPCSKRLLGERASASIDFCSRIDHEDVGSHTIRPPAIRG</sequence>
<evidence type="ECO:0000313" key="2">
    <source>
        <dbReference type="Proteomes" id="UP001497680"/>
    </source>
</evidence>
<comment type="caution">
    <text evidence="1">The sequence shown here is derived from an EMBL/GenBank/DDBJ whole genome shotgun (WGS) entry which is preliminary data.</text>
</comment>
<accession>A0ACC0CJD3</accession>
<dbReference type="EMBL" id="MU394437">
    <property type="protein sequence ID" value="KAI6080523.1"/>
    <property type="molecule type" value="Genomic_DNA"/>
</dbReference>
<keyword evidence="2" id="KW-1185">Reference proteome</keyword>
<protein>
    <submittedName>
        <fullName evidence="1">Uncharacterized protein</fullName>
    </submittedName>
</protein>
<dbReference type="Proteomes" id="UP001497680">
    <property type="component" value="Unassembled WGS sequence"/>
</dbReference>